<evidence type="ECO:0000259" key="4">
    <source>
        <dbReference type="Pfam" id="PF00703"/>
    </source>
</evidence>
<dbReference type="Gene3D" id="2.60.40.10">
    <property type="entry name" value="Immunoglobulins"/>
    <property type="match status" value="1"/>
</dbReference>
<comment type="caution">
    <text evidence="7">The sequence shown here is derived from an EMBL/GenBank/DDBJ whole genome shotgun (WGS) entry which is preliminary data.</text>
</comment>
<gene>
    <name evidence="7" type="ORF">BAU18_000626</name>
</gene>
<evidence type="ECO:0008006" key="9">
    <source>
        <dbReference type="Google" id="ProtNLM"/>
    </source>
</evidence>
<dbReference type="PANTHER" id="PTHR42732:SF2">
    <property type="entry name" value="BETA-MANNOSIDASE"/>
    <property type="match status" value="1"/>
</dbReference>
<dbReference type="Pfam" id="PF02837">
    <property type="entry name" value="Glyco_hydro_2_N"/>
    <property type="match status" value="1"/>
</dbReference>
<dbReference type="InterPro" id="IPR006103">
    <property type="entry name" value="Glyco_hydro_2_cat"/>
</dbReference>
<keyword evidence="8" id="KW-1185">Reference proteome</keyword>
<evidence type="ECO:0000256" key="1">
    <source>
        <dbReference type="ARBA" id="ARBA00007401"/>
    </source>
</evidence>
<dbReference type="InterPro" id="IPR036156">
    <property type="entry name" value="Beta-gal/glucu_dom_sf"/>
</dbReference>
<comment type="similarity">
    <text evidence="1">Belongs to the glycosyl hydrolase 2 family.</text>
</comment>
<feature type="domain" description="Glycoside hydrolase family 2 immunoglobulin-like beta-sandwich" evidence="4">
    <location>
        <begin position="231"/>
        <end position="279"/>
    </location>
</feature>
<feature type="domain" description="Glycosyl hydrolases family 2 sugar binding" evidence="6">
    <location>
        <begin position="84"/>
        <end position="190"/>
    </location>
</feature>
<reference evidence="7 8" key="2">
    <citation type="submission" date="2024-02" db="EMBL/GenBank/DDBJ databases">
        <title>The Genome Sequence of Enterococcus diestrammenae JM9A.</title>
        <authorList>
            <person name="Earl A."/>
            <person name="Manson A."/>
            <person name="Gilmore M."/>
            <person name="Sanders J."/>
            <person name="Shea T."/>
            <person name="Howe W."/>
            <person name="Livny J."/>
            <person name="Cuomo C."/>
            <person name="Neafsey D."/>
            <person name="Birren B."/>
        </authorList>
    </citation>
    <scope>NUCLEOTIDE SEQUENCE [LARGE SCALE GENOMIC DNA]</scope>
    <source>
        <strain evidence="7 8">JM9A</strain>
    </source>
</reference>
<dbReference type="InterPro" id="IPR008979">
    <property type="entry name" value="Galactose-bd-like_sf"/>
</dbReference>
<feature type="domain" description="Glycoside hydrolase family 2 catalytic" evidence="5">
    <location>
        <begin position="293"/>
        <end position="566"/>
    </location>
</feature>
<name>A0ABV0F1W1_9ENTE</name>
<evidence type="ECO:0000256" key="2">
    <source>
        <dbReference type="ARBA" id="ARBA00022801"/>
    </source>
</evidence>
<evidence type="ECO:0000256" key="3">
    <source>
        <dbReference type="ARBA" id="ARBA00023295"/>
    </source>
</evidence>
<dbReference type="SUPFAM" id="SSF49303">
    <property type="entry name" value="beta-Galactosidase/glucuronidase domain"/>
    <property type="match status" value="1"/>
</dbReference>
<dbReference type="Pfam" id="PF02836">
    <property type="entry name" value="Glyco_hydro_2_C"/>
    <property type="match status" value="1"/>
</dbReference>
<evidence type="ECO:0000259" key="6">
    <source>
        <dbReference type="Pfam" id="PF02837"/>
    </source>
</evidence>
<evidence type="ECO:0000313" key="8">
    <source>
        <dbReference type="Proteomes" id="UP001429357"/>
    </source>
</evidence>
<keyword evidence="2" id="KW-0378">Hydrolase</keyword>
<dbReference type="Pfam" id="PF00703">
    <property type="entry name" value="Glyco_hydro_2"/>
    <property type="match status" value="1"/>
</dbReference>
<keyword evidence="3" id="KW-0326">Glycosidase</keyword>
<dbReference type="RefSeq" id="WP_161870665.1">
    <property type="nucleotide sequence ID" value="NZ_MAEI02000001.1"/>
</dbReference>
<dbReference type="Proteomes" id="UP001429357">
    <property type="component" value="Unassembled WGS sequence"/>
</dbReference>
<dbReference type="InterPro" id="IPR006102">
    <property type="entry name" value="Ig-like_GH2"/>
</dbReference>
<dbReference type="InterPro" id="IPR006104">
    <property type="entry name" value="Glyco_hydro_2_N"/>
</dbReference>
<sequence length="593" mass="68448">MTSRTITTPWGQQLLENPEEIALNDYPRPQLRRDNWRNLNGWWEYAITKSDQQPASFEGKIRVPFSPETTLSGVGKMVGPADFLWYRRHFSVNTKETAPANRRTLLHFGAVDQICEVFLNGQSIGTHVGGYWPFEFDITHQLQADNELIVKVQDFSDNPRYAYGKQKQKHGQIWYTPQSGIWQTVWLEQVPQTYVTQLQWCPQFDEGQILLTLGTNQPFAKGTLLITSQEQVVCQREFSDTTVAILLPQVHPWTPADPHLYQVTLTVDEDRFTSYFGMRKFSIGKRNGVTVPLLNNQPVFFNGLLDQGYWSDGGYTPPSDEALVYDIQQMKDLGFNLLRKHIKIEPLRWYYHCDRLGMLVWQDFVSGGGPDYHPLVILVLPFIGVTLKDHHYRWFGRQLAASRQQFRQEMHDTVKLLQNVTSLAVWVPFNEGWGQFDSLPVTAELRQLDPTRLIDTASGYHDQGAGDFHSAHVYFKKFRMKPDRKQRIQVLSEFGGYSLPVVGHMASDKRFGYKKFPDQERFLTAYLKLFTEEVLPAVSQGLAGTVYTQVSDVEDELNGLMTFDRRVLKVDENILRKMNHTIAATFQQLHKDN</sequence>
<evidence type="ECO:0000313" key="7">
    <source>
        <dbReference type="EMBL" id="MEO1781047.1"/>
    </source>
</evidence>
<protein>
    <recommendedName>
        <fullName evidence="9">Beta-galactosidase</fullName>
    </recommendedName>
</protein>
<dbReference type="Gene3D" id="2.60.120.260">
    <property type="entry name" value="Galactose-binding domain-like"/>
    <property type="match status" value="1"/>
</dbReference>
<dbReference type="PANTHER" id="PTHR42732">
    <property type="entry name" value="BETA-GALACTOSIDASE"/>
    <property type="match status" value="1"/>
</dbReference>
<evidence type="ECO:0000259" key="5">
    <source>
        <dbReference type="Pfam" id="PF02836"/>
    </source>
</evidence>
<dbReference type="SUPFAM" id="SSF51445">
    <property type="entry name" value="(Trans)glycosidases"/>
    <property type="match status" value="1"/>
</dbReference>
<organism evidence="7 8">
    <name type="scientific">Enterococcus diestrammenae</name>
    <dbReference type="NCBI Taxonomy" id="1155073"/>
    <lineage>
        <taxon>Bacteria</taxon>
        <taxon>Bacillati</taxon>
        <taxon>Bacillota</taxon>
        <taxon>Bacilli</taxon>
        <taxon>Lactobacillales</taxon>
        <taxon>Enterococcaceae</taxon>
        <taxon>Enterococcus</taxon>
    </lineage>
</organism>
<dbReference type="InterPro" id="IPR013783">
    <property type="entry name" value="Ig-like_fold"/>
</dbReference>
<dbReference type="Gene3D" id="3.20.20.80">
    <property type="entry name" value="Glycosidases"/>
    <property type="match status" value="1"/>
</dbReference>
<dbReference type="SUPFAM" id="SSF49785">
    <property type="entry name" value="Galactose-binding domain-like"/>
    <property type="match status" value="1"/>
</dbReference>
<accession>A0ABV0F1W1</accession>
<dbReference type="InterPro" id="IPR051913">
    <property type="entry name" value="GH2_Domain-Containing"/>
</dbReference>
<dbReference type="InterPro" id="IPR017853">
    <property type="entry name" value="GH"/>
</dbReference>
<proteinExistence type="inferred from homology"/>
<dbReference type="EMBL" id="MAEI02000001">
    <property type="protein sequence ID" value="MEO1781047.1"/>
    <property type="molecule type" value="Genomic_DNA"/>
</dbReference>
<reference evidence="8" key="1">
    <citation type="submission" date="2016-06" db="EMBL/GenBank/DDBJ databases">
        <title>Four novel species of enterococci isolated from chicken manure.</title>
        <authorList>
            <person name="Van Tyne D."/>
        </authorList>
    </citation>
    <scope>NUCLEOTIDE SEQUENCE [LARGE SCALE GENOMIC DNA]</scope>
    <source>
        <strain evidence="8">JM9A</strain>
    </source>
</reference>